<dbReference type="InParanoid" id="A0A0C3AIR1"/>
<dbReference type="OrthoDB" id="3220614at2759"/>
<evidence type="ECO:0000313" key="2">
    <source>
        <dbReference type="Proteomes" id="UP000053989"/>
    </source>
</evidence>
<feature type="non-terminal residue" evidence="1">
    <location>
        <position position="1"/>
    </location>
</feature>
<protein>
    <submittedName>
        <fullName evidence="1">Uncharacterized protein</fullName>
    </submittedName>
</protein>
<reference evidence="2" key="2">
    <citation type="submission" date="2015-01" db="EMBL/GenBank/DDBJ databases">
        <title>Evolutionary Origins and Diversification of the Mycorrhizal Mutualists.</title>
        <authorList>
            <consortium name="DOE Joint Genome Institute"/>
            <consortium name="Mycorrhizal Genomics Consortium"/>
            <person name="Kohler A."/>
            <person name="Kuo A."/>
            <person name="Nagy L.G."/>
            <person name="Floudas D."/>
            <person name="Copeland A."/>
            <person name="Barry K.W."/>
            <person name="Cichocki N."/>
            <person name="Veneault-Fourrey C."/>
            <person name="LaButti K."/>
            <person name="Lindquist E.A."/>
            <person name="Lipzen A."/>
            <person name="Lundell T."/>
            <person name="Morin E."/>
            <person name="Murat C."/>
            <person name="Riley R."/>
            <person name="Ohm R."/>
            <person name="Sun H."/>
            <person name="Tunlid A."/>
            <person name="Henrissat B."/>
            <person name="Grigoriev I.V."/>
            <person name="Hibbett D.S."/>
            <person name="Martin F."/>
        </authorList>
    </citation>
    <scope>NUCLEOTIDE SEQUENCE [LARGE SCALE GENOMIC DNA]</scope>
    <source>
        <strain evidence="2">Foug A</strain>
    </source>
</reference>
<dbReference type="Proteomes" id="UP000053989">
    <property type="component" value="Unassembled WGS sequence"/>
</dbReference>
<organism evidence="1 2">
    <name type="scientific">Scleroderma citrinum Foug A</name>
    <dbReference type="NCBI Taxonomy" id="1036808"/>
    <lineage>
        <taxon>Eukaryota</taxon>
        <taxon>Fungi</taxon>
        <taxon>Dikarya</taxon>
        <taxon>Basidiomycota</taxon>
        <taxon>Agaricomycotina</taxon>
        <taxon>Agaricomycetes</taxon>
        <taxon>Agaricomycetidae</taxon>
        <taxon>Boletales</taxon>
        <taxon>Sclerodermatineae</taxon>
        <taxon>Sclerodermataceae</taxon>
        <taxon>Scleroderma</taxon>
    </lineage>
</organism>
<evidence type="ECO:0000313" key="1">
    <source>
        <dbReference type="EMBL" id="KIM64802.1"/>
    </source>
</evidence>
<sequence>IMKGMSDQRSTDLGAVKHACLMYVPLDMQDKDQALVPSIPKTEDKSSRGFNHPQIARLLCPRKRLSEFDTDPESIIAGLQDGAVKATHRQWPTYFYEDGVYDPSDKLKGLFRGHIAWRVYKHLFIGPSAASTGSVISNASKQSKNKAWGLREVTPQIIAYVHVVSYFTLSTAPRWTPNVGQMNLSVLMWQIVDMFDTSMFHELHPWAKETLAWWNS</sequence>
<proteinExistence type="predicted"/>
<dbReference type="STRING" id="1036808.A0A0C3AIR1"/>
<dbReference type="InterPro" id="IPR046521">
    <property type="entry name" value="DUF6698"/>
</dbReference>
<name>A0A0C3AIR1_9AGAM</name>
<dbReference type="EMBL" id="KN822026">
    <property type="protein sequence ID" value="KIM64802.1"/>
    <property type="molecule type" value="Genomic_DNA"/>
</dbReference>
<gene>
    <name evidence="1" type="ORF">SCLCIDRAFT_114355</name>
</gene>
<accession>A0A0C3AIR1</accession>
<dbReference type="HOGENOM" id="CLU_035918_2_3_1"/>
<reference evidence="1 2" key="1">
    <citation type="submission" date="2014-04" db="EMBL/GenBank/DDBJ databases">
        <authorList>
            <consortium name="DOE Joint Genome Institute"/>
            <person name="Kuo A."/>
            <person name="Kohler A."/>
            <person name="Nagy L.G."/>
            <person name="Floudas D."/>
            <person name="Copeland A."/>
            <person name="Barry K.W."/>
            <person name="Cichocki N."/>
            <person name="Veneault-Fourrey C."/>
            <person name="LaButti K."/>
            <person name="Lindquist E.A."/>
            <person name="Lipzen A."/>
            <person name="Lundell T."/>
            <person name="Morin E."/>
            <person name="Murat C."/>
            <person name="Sun H."/>
            <person name="Tunlid A."/>
            <person name="Henrissat B."/>
            <person name="Grigoriev I.V."/>
            <person name="Hibbett D.S."/>
            <person name="Martin F."/>
            <person name="Nordberg H.P."/>
            <person name="Cantor M.N."/>
            <person name="Hua S.X."/>
        </authorList>
    </citation>
    <scope>NUCLEOTIDE SEQUENCE [LARGE SCALE GENOMIC DNA]</scope>
    <source>
        <strain evidence="1 2">Foug A</strain>
    </source>
</reference>
<keyword evidence="2" id="KW-1185">Reference proteome</keyword>
<dbReference type="AlphaFoldDB" id="A0A0C3AIR1"/>
<dbReference type="Pfam" id="PF20414">
    <property type="entry name" value="DUF6698"/>
    <property type="match status" value="1"/>
</dbReference>